<reference evidence="5 6" key="1">
    <citation type="submission" date="2019-10" db="EMBL/GenBank/DDBJ databases">
        <title>Assembly and Annotation for the nematode Trichostrongylus colubriformis.</title>
        <authorList>
            <person name="Martin J."/>
        </authorList>
    </citation>
    <scope>NUCLEOTIDE SEQUENCE [LARGE SCALE GENOMIC DNA]</scope>
    <source>
        <strain evidence="5">G859</strain>
        <tissue evidence="5">Whole worm</tissue>
    </source>
</reference>
<feature type="chain" id="PRO_5042993155" description="alkaline phosphatase" evidence="4">
    <location>
        <begin position="18"/>
        <end position="220"/>
    </location>
</feature>
<evidence type="ECO:0000313" key="6">
    <source>
        <dbReference type="Proteomes" id="UP001331761"/>
    </source>
</evidence>
<dbReference type="PANTHER" id="PTHR11596:SF5">
    <property type="entry name" value="ALKALINE PHOSPHATASE"/>
    <property type="match status" value="1"/>
</dbReference>
<gene>
    <name evidence="5" type="ORF">GCK32_005906</name>
</gene>
<dbReference type="EC" id="3.1.3.1" evidence="1"/>
<feature type="binding site" evidence="3">
    <location>
        <position position="173"/>
    </location>
    <ligand>
        <name>Mg(2+)</name>
        <dbReference type="ChEBI" id="CHEBI:18420"/>
    </ligand>
</feature>
<evidence type="ECO:0000256" key="3">
    <source>
        <dbReference type="PIRSR" id="PIRSR601952-2"/>
    </source>
</evidence>
<name>A0AAN8G3N1_TRICO</name>
<protein>
    <recommendedName>
        <fullName evidence="1">alkaline phosphatase</fullName>
        <ecNumber evidence="1">3.1.3.1</ecNumber>
    </recommendedName>
</protein>
<evidence type="ECO:0000256" key="2">
    <source>
        <dbReference type="ARBA" id="ARBA00022553"/>
    </source>
</evidence>
<dbReference type="InterPro" id="IPR001952">
    <property type="entry name" value="Alkaline_phosphatase"/>
</dbReference>
<dbReference type="Proteomes" id="UP001331761">
    <property type="component" value="Unassembled WGS sequence"/>
</dbReference>
<keyword evidence="2" id="KW-0597">Phosphoprotein</keyword>
<dbReference type="AlphaFoldDB" id="A0AAN8G3N1"/>
<dbReference type="EMBL" id="WIXE01012336">
    <property type="protein sequence ID" value="KAK5975998.1"/>
    <property type="molecule type" value="Genomic_DNA"/>
</dbReference>
<keyword evidence="4" id="KW-0732">Signal</keyword>
<sequence length="220" mass="24265">MICRKLALFVALQIGTSILLEAEARGKFSASLEREQVSEALVTDSLADMDFMNKIAQNHIKSKLKAHKHLLRGKRPKNVILFIGDGMGITMVTSYRIAKNQQAHNDYVQAPLFFETFPYTGLVKVDNGYLGMRAGVLKKCTTAPGDLIKDGIGDRAVDKGIAVGVVTNARITDATPAALFAKGVHRTLEYDVRNQTTCKVLCYNDIALQMLHRPAIEFQV</sequence>
<keyword evidence="3" id="KW-0862">Zinc</keyword>
<evidence type="ECO:0000313" key="5">
    <source>
        <dbReference type="EMBL" id="KAK5975998.1"/>
    </source>
</evidence>
<keyword evidence="6" id="KW-1185">Reference proteome</keyword>
<dbReference type="GO" id="GO:0004035">
    <property type="term" value="F:alkaline phosphatase activity"/>
    <property type="evidence" value="ECO:0007669"/>
    <property type="project" value="UniProtKB-EC"/>
</dbReference>
<feature type="non-terminal residue" evidence="5">
    <location>
        <position position="220"/>
    </location>
</feature>
<dbReference type="GO" id="GO:0046872">
    <property type="term" value="F:metal ion binding"/>
    <property type="evidence" value="ECO:0007669"/>
    <property type="project" value="UniProtKB-KW"/>
</dbReference>
<accession>A0AAN8G3N1</accession>
<dbReference type="Gene3D" id="3.40.720.10">
    <property type="entry name" value="Alkaline Phosphatase, subunit A"/>
    <property type="match status" value="1"/>
</dbReference>
<keyword evidence="3" id="KW-0460">Magnesium</keyword>
<feature type="binding site" evidence="3">
    <location>
        <position position="85"/>
    </location>
    <ligand>
        <name>Mg(2+)</name>
        <dbReference type="ChEBI" id="CHEBI:18420"/>
    </ligand>
</feature>
<dbReference type="Pfam" id="PF00245">
    <property type="entry name" value="Alk_phosphatase"/>
    <property type="match status" value="2"/>
</dbReference>
<organism evidence="5 6">
    <name type="scientific">Trichostrongylus colubriformis</name>
    <name type="common">Black scour worm</name>
    <dbReference type="NCBI Taxonomy" id="6319"/>
    <lineage>
        <taxon>Eukaryota</taxon>
        <taxon>Metazoa</taxon>
        <taxon>Ecdysozoa</taxon>
        <taxon>Nematoda</taxon>
        <taxon>Chromadorea</taxon>
        <taxon>Rhabditida</taxon>
        <taxon>Rhabditina</taxon>
        <taxon>Rhabditomorpha</taxon>
        <taxon>Strongyloidea</taxon>
        <taxon>Trichostrongylidae</taxon>
        <taxon>Trichostrongylus</taxon>
    </lineage>
</organism>
<evidence type="ECO:0000256" key="1">
    <source>
        <dbReference type="ARBA" id="ARBA00012647"/>
    </source>
</evidence>
<feature type="signal peptide" evidence="4">
    <location>
        <begin position="1"/>
        <end position="17"/>
    </location>
</feature>
<feature type="binding site" evidence="3">
    <location>
        <position position="85"/>
    </location>
    <ligand>
        <name>Zn(2+)</name>
        <dbReference type="ChEBI" id="CHEBI:29105"/>
        <label>2</label>
    </ligand>
</feature>
<proteinExistence type="predicted"/>
<comment type="cofactor">
    <cofactor evidence="3">
        <name>Mg(2+)</name>
        <dbReference type="ChEBI" id="CHEBI:18420"/>
    </cofactor>
    <text evidence="3">Binds 1 Mg(2+) ion.</text>
</comment>
<feature type="binding site" evidence="3">
    <location>
        <position position="175"/>
    </location>
    <ligand>
        <name>Mg(2+)</name>
        <dbReference type="ChEBI" id="CHEBI:18420"/>
    </ligand>
</feature>
<keyword evidence="3" id="KW-0479">Metal-binding</keyword>
<comment type="cofactor">
    <cofactor evidence="3">
        <name>Zn(2+)</name>
        <dbReference type="ChEBI" id="CHEBI:29105"/>
    </cofactor>
    <text evidence="3">Binds 2 Zn(2+) ions.</text>
</comment>
<comment type="caution">
    <text evidence="5">The sequence shown here is derived from an EMBL/GenBank/DDBJ whole genome shotgun (WGS) entry which is preliminary data.</text>
</comment>
<dbReference type="InterPro" id="IPR017850">
    <property type="entry name" value="Alkaline_phosphatase_core_sf"/>
</dbReference>
<dbReference type="SUPFAM" id="SSF53649">
    <property type="entry name" value="Alkaline phosphatase-like"/>
    <property type="match status" value="1"/>
</dbReference>
<dbReference type="PANTHER" id="PTHR11596">
    <property type="entry name" value="ALKALINE PHOSPHATASE"/>
    <property type="match status" value="1"/>
</dbReference>
<evidence type="ECO:0000256" key="4">
    <source>
        <dbReference type="SAM" id="SignalP"/>
    </source>
</evidence>